<sequence>MLVVLKDDETSQINVDWLRDILSKVLEAIDIVTQHQTIEATKANCDNLLESTRKELESQMKDLSLKEKELTDTNACVSATQASMSELESESSQESRTIIDFDADGRSGLEEEEERKMEDERRVHPDCINASNPYHECVEYCFIKIAEAMARMGKKETEVAQTTGGNGKSVTSAPDVAEDLHDDRPNVEEDSDSGNDRPAEENVEVDLSKLTGRQKKMFELRLKMNEARKANQTAMIAEKKRIEAPAESRGISKQKWLEERKKKIGKLLDANGLDMKNAFMLDTQEAAEAKYKKWEKDPAPFGWDVFNQKTLYNAYKKRTKNVNIDLEEYNKMKETDPEFYREASSLQYGKAPKISEDKIDKMVKELKDRDEKRKLREHLANTPLKSKTILNEELPCLTKDLWAPLGTISNVIFSIILFQFVFVLQFGVVWYLI</sequence>
<evidence type="ECO:0000256" key="6">
    <source>
        <dbReference type="ARBA" id="ARBA00023242"/>
    </source>
</evidence>
<keyword evidence="5 7" id="KW-0508">mRNA splicing</keyword>
<dbReference type="Proteomes" id="UP001064489">
    <property type="component" value="Chromosome 1"/>
</dbReference>
<feature type="compositionally biased region" description="Basic and acidic residues" evidence="9">
    <location>
        <begin position="178"/>
        <end position="187"/>
    </location>
</feature>
<dbReference type="InterPro" id="IPR007942">
    <property type="entry name" value="PLipase-like"/>
</dbReference>
<evidence type="ECO:0000256" key="1">
    <source>
        <dbReference type="ARBA" id="ARBA00004123"/>
    </source>
</evidence>
<evidence type="ECO:0000256" key="4">
    <source>
        <dbReference type="ARBA" id="ARBA00022728"/>
    </source>
</evidence>
<evidence type="ECO:0000256" key="3">
    <source>
        <dbReference type="ARBA" id="ARBA00022664"/>
    </source>
</evidence>
<comment type="subunit">
    <text evidence="7">May be part of a spliceosome complex.</text>
</comment>
<name>A0AAD5P0R6_ACENE</name>
<dbReference type="GO" id="GO:0071014">
    <property type="term" value="C:post-mRNA release spliceosomal complex"/>
    <property type="evidence" value="ECO:0007669"/>
    <property type="project" value="TreeGrafter"/>
</dbReference>
<evidence type="ECO:0000256" key="8">
    <source>
        <dbReference type="SAM" id="Coils"/>
    </source>
</evidence>
<keyword evidence="10" id="KW-1133">Transmembrane helix</keyword>
<dbReference type="AlphaFoldDB" id="A0AAD5P0R6"/>
<dbReference type="Pfam" id="PF08231">
    <property type="entry name" value="SYF2"/>
    <property type="match status" value="1"/>
</dbReference>
<evidence type="ECO:0000313" key="12">
    <source>
        <dbReference type="Proteomes" id="UP001064489"/>
    </source>
</evidence>
<dbReference type="InterPro" id="IPR013260">
    <property type="entry name" value="mRNA_splic_SYF2"/>
</dbReference>
<evidence type="ECO:0000256" key="7">
    <source>
        <dbReference type="RuleBase" id="RU367148"/>
    </source>
</evidence>
<feature type="region of interest" description="Disordered" evidence="9">
    <location>
        <begin position="157"/>
        <end position="202"/>
    </location>
</feature>
<dbReference type="EMBL" id="JAJSOW010000003">
    <property type="protein sequence ID" value="KAI9193932.1"/>
    <property type="molecule type" value="Genomic_DNA"/>
</dbReference>
<feature type="transmembrane region" description="Helical" evidence="10">
    <location>
        <begin position="411"/>
        <end position="432"/>
    </location>
</feature>
<dbReference type="PANTHER" id="PTHR13264:SF5">
    <property type="entry name" value="PRE-MRNA-SPLICING FACTOR SYF2"/>
    <property type="match status" value="1"/>
</dbReference>
<dbReference type="GO" id="GO:0071013">
    <property type="term" value="C:catalytic step 2 spliceosome"/>
    <property type="evidence" value="ECO:0007669"/>
    <property type="project" value="TreeGrafter"/>
</dbReference>
<feature type="coiled-coil region" evidence="8">
    <location>
        <begin position="46"/>
        <end position="73"/>
    </location>
</feature>
<keyword evidence="6 7" id="KW-0539">Nucleus</keyword>
<protein>
    <recommendedName>
        <fullName evidence="7">Pre-mRNA-splicing factor SYF2</fullName>
    </recommendedName>
</protein>
<reference evidence="11" key="1">
    <citation type="journal article" date="2022" name="Plant J.">
        <title>Strategies of tolerance reflected in two North American maple genomes.</title>
        <authorList>
            <person name="McEvoy S.L."/>
            <person name="Sezen U.U."/>
            <person name="Trouern-Trend A."/>
            <person name="McMahon S.M."/>
            <person name="Schaberg P.G."/>
            <person name="Yang J."/>
            <person name="Wegrzyn J.L."/>
            <person name="Swenson N.G."/>
        </authorList>
    </citation>
    <scope>NUCLEOTIDE SEQUENCE</scope>
    <source>
        <strain evidence="11">91603</strain>
    </source>
</reference>
<gene>
    <name evidence="11" type="ORF">LWI28_001445</name>
</gene>
<keyword evidence="10" id="KW-0472">Membrane</keyword>
<dbReference type="PANTHER" id="PTHR13264">
    <property type="entry name" value="GCIP-INTERACTING PROTEIN P29"/>
    <property type="match status" value="1"/>
</dbReference>
<keyword evidence="8" id="KW-0175">Coiled coil</keyword>
<comment type="subcellular location">
    <subcellularLocation>
        <location evidence="1 7">Nucleus</location>
    </subcellularLocation>
</comment>
<keyword evidence="3 7" id="KW-0507">mRNA processing</keyword>
<comment type="caution">
    <text evidence="11">The sequence shown here is derived from an EMBL/GenBank/DDBJ whole genome shotgun (WGS) entry which is preliminary data.</text>
</comment>
<keyword evidence="10" id="KW-0812">Transmembrane</keyword>
<keyword evidence="4 7" id="KW-0747">Spliceosome</keyword>
<evidence type="ECO:0000256" key="2">
    <source>
        <dbReference type="ARBA" id="ARBA00010028"/>
    </source>
</evidence>
<evidence type="ECO:0000256" key="5">
    <source>
        <dbReference type="ARBA" id="ARBA00023187"/>
    </source>
</evidence>
<feature type="compositionally biased region" description="Polar residues" evidence="9">
    <location>
        <begin position="159"/>
        <end position="172"/>
    </location>
</feature>
<comment type="similarity">
    <text evidence="2 7">Belongs to the SYF2 family.</text>
</comment>
<evidence type="ECO:0000256" key="10">
    <source>
        <dbReference type="SAM" id="Phobius"/>
    </source>
</evidence>
<evidence type="ECO:0000256" key="9">
    <source>
        <dbReference type="SAM" id="MobiDB-lite"/>
    </source>
</evidence>
<organism evidence="11 12">
    <name type="scientific">Acer negundo</name>
    <name type="common">Box elder</name>
    <dbReference type="NCBI Taxonomy" id="4023"/>
    <lineage>
        <taxon>Eukaryota</taxon>
        <taxon>Viridiplantae</taxon>
        <taxon>Streptophyta</taxon>
        <taxon>Embryophyta</taxon>
        <taxon>Tracheophyta</taxon>
        <taxon>Spermatophyta</taxon>
        <taxon>Magnoliopsida</taxon>
        <taxon>eudicotyledons</taxon>
        <taxon>Gunneridae</taxon>
        <taxon>Pentapetalae</taxon>
        <taxon>rosids</taxon>
        <taxon>malvids</taxon>
        <taxon>Sapindales</taxon>
        <taxon>Sapindaceae</taxon>
        <taxon>Hippocastanoideae</taxon>
        <taxon>Acereae</taxon>
        <taxon>Acer</taxon>
    </lineage>
</organism>
<dbReference type="GO" id="GO:0000974">
    <property type="term" value="C:Prp19 complex"/>
    <property type="evidence" value="ECO:0007669"/>
    <property type="project" value="TreeGrafter"/>
</dbReference>
<comment type="function">
    <text evidence="7">Involved in pre-mRNA splicing.</text>
</comment>
<proteinExistence type="inferred from homology"/>
<reference evidence="11" key="2">
    <citation type="submission" date="2023-02" db="EMBL/GenBank/DDBJ databases">
        <authorList>
            <person name="Swenson N.G."/>
            <person name="Wegrzyn J.L."/>
            <person name="Mcevoy S.L."/>
        </authorList>
    </citation>
    <scope>NUCLEOTIDE SEQUENCE</scope>
    <source>
        <strain evidence="11">91603</strain>
        <tissue evidence="11">Leaf</tissue>
    </source>
</reference>
<dbReference type="Pfam" id="PF05278">
    <property type="entry name" value="PEARLI-4"/>
    <property type="match status" value="1"/>
</dbReference>
<keyword evidence="12" id="KW-1185">Reference proteome</keyword>
<accession>A0AAD5P0R6</accession>
<dbReference type="GO" id="GO:0000398">
    <property type="term" value="P:mRNA splicing, via spliceosome"/>
    <property type="evidence" value="ECO:0007669"/>
    <property type="project" value="UniProtKB-UniRule"/>
</dbReference>
<evidence type="ECO:0000313" key="11">
    <source>
        <dbReference type="EMBL" id="KAI9193932.1"/>
    </source>
</evidence>